<dbReference type="GO" id="GO:0030623">
    <property type="term" value="F:U5 snRNA binding"/>
    <property type="evidence" value="ECO:0007669"/>
    <property type="project" value="TreeGrafter"/>
</dbReference>
<dbReference type="GO" id="GO:0097157">
    <property type="term" value="F:pre-mRNA intronic binding"/>
    <property type="evidence" value="ECO:0007669"/>
    <property type="project" value="TreeGrafter"/>
</dbReference>
<dbReference type="GO" id="GO:0030620">
    <property type="term" value="F:U2 snRNA binding"/>
    <property type="evidence" value="ECO:0007669"/>
    <property type="project" value="TreeGrafter"/>
</dbReference>
<dbReference type="EMBL" id="JACGCM010001859">
    <property type="protein sequence ID" value="KAF6148028.1"/>
    <property type="molecule type" value="Genomic_DNA"/>
</dbReference>
<dbReference type="GO" id="GO:0000244">
    <property type="term" value="P:spliceosomal tri-snRNP complex assembly"/>
    <property type="evidence" value="ECO:0007669"/>
    <property type="project" value="TreeGrafter"/>
</dbReference>
<dbReference type="Pfam" id="PF10597">
    <property type="entry name" value="U5_2-snRNA_bdg"/>
    <property type="match status" value="1"/>
</dbReference>
<evidence type="ECO:0000313" key="3">
    <source>
        <dbReference type="Proteomes" id="UP000541444"/>
    </source>
</evidence>
<reference evidence="2 3" key="1">
    <citation type="journal article" date="2020" name="IScience">
        <title>Genome Sequencing of the Endangered Kingdonia uniflora (Circaeasteraceae, Ranunculales) Reveals Potential Mechanisms of Evolutionary Specialization.</title>
        <authorList>
            <person name="Sun Y."/>
            <person name="Deng T."/>
            <person name="Zhang A."/>
            <person name="Moore M.J."/>
            <person name="Landis J.B."/>
            <person name="Lin N."/>
            <person name="Zhang H."/>
            <person name="Zhang X."/>
            <person name="Huang J."/>
            <person name="Zhang X."/>
            <person name="Sun H."/>
            <person name="Wang H."/>
        </authorList>
    </citation>
    <scope>NUCLEOTIDE SEQUENCE [LARGE SCALE GENOMIC DNA]</scope>
    <source>
        <strain evidence="2">TB1705</strain>
        <tissue evidence="2">Leaf</tissue>
    </source>
</reference>
<dbReference type="GO" id="GO:0005682">
    <property type="term" value="C:U5 snRNP"/>
    <property type="evidence" value="ECO:0007669"/>
    <property type="project" value="TreeGrafter"/>
</dbReference>
<sequence>MLSMGHILISQSELRYSQHTDVGVQSGMSHEEDQLIPDLYRYIQPWKTEFVDSQRVWAEYAFKRQEAKSQNRRLILEDLEALKVSKHVVHKRKKSGSSVGQSRS</sequence>
<protein>
    <recommendedName>
        <fullName evidence="1">Pre-mRNA-processing-splicing factor 8 U5-snRNA-binding domain-containing protein</fullName>
    </recommendedName>
</protein>
<dbReference type="GO" id="GO:0071013">
    <property type="term" value="C:catalytic step 2 spliceosome"/>
    <property type="evidence" value="ECO:0007669"/>
    <property type="project" value="TreeGrafter"/>
</dbReference>
<dbReference type="OrthoDB" id="8122416at2759"/>
<dbReference type="InterPro" id="IPR019581">
    <property type="entry name" value="Prp8_U5-snRNA-bd"/>
</dbReference>
<dbReference type="Proteomes" id="UP000541444">
    <property type="component" value="Unassembled WGS sequence"/>
</dbReference>
<dbReference type="GO" id="GO:0030619">
    <property type="term" value="F:U1 snRNA binding"/>
    <property type="evidence" value="ECO:0007669"/>
    <property type="project" value="TreeGrafter"/>
</dbReference>
<evidence type="ECO:0000259" key="1">
    <source>
        <dbReference type="Pfam" id="PF10597"/>
    </source>
</evidence>
<feature type="domain" description="Pre-mRNA-processing-splicing factor 8 U5-snRNA-binding" evidence="1">
    <location>
        <begin position="1"/>
        <end position="43"/>
    </location>
</feature>
<accession>A0A7J7LZS1</accession>
<evidence type="ECO:0000313" key="2">
    <source>
        <dbReference type="EMBL" id="KAF6148028.1"/>
    </source>
</evidence>
<organism evidence="2 3">
    <name type="scientific">Kingdonia uniflora</name>
    <dbReference type="NCBI Taxonomy" id="39325"/>
    <lineage>
        <taxon>Eukaryota</taxon>
        <taxon>Viridiplantae</taxon>
        <taxon>Streptophyta</taxon>
        <taxon>Embryophyta</taxon>
        <taxon>Tracheophyta</taxon>
        <taxon>Spermatophyta</taxon>
        <taxon>Magnoliopsida</taxon>
        <taxon>Ranunculales</taxon>
        <taxon>Circaeasteraceae</taxon>
        <taxon>Kingdonia</taxon>
    </lineage>
</organism>
<dbReference type="InterPro" id="IPR027652">
    <property type="entry name" value="PRP8"/>
</dbReference>
<dbReference type="PANTHER" id="PTHR11140">
    <property type="entry name" value="PRE-MRNA SPLICING FACTOR PRP8"/>
    <property type="match status" value="1"/>
</dbReference>
<dbReference type="AlphaFoldDB" id="A0A7J7LZS1"/>
<name>A0A7J7LZS1_9MAGN</name>
<dbReference type="GO" id="GO:0017070">
    <property type="term" value="F:U6 snRNA binding"/>
    <property type="evidence" value="ECO:0007669"/>
    <property type="project" value="TreeGrafter"/>
</dbReference>
<keyword evidence="3" id="KW-1185">Reference proteome</keyword>
<gene>
    <name evidence="2" type="ORF">GIB67_024203</name>
</gene>
<proteinExistence type="predicted"/>
<dbReference type="PANTHER" id="PTHR11140:SF0">
    <property type="entry name" value="PRE-MRNA-PROCESSING-SPLICING FACTOR 8"/>
    <property type="match status" value="1"/>
</dbReference>
<comment type="caution">
    <text evidence="2">The sequence shown here is derived from an EMBL/GenBank/DDBJ whole genome shotgun (WGS) entry which is preliminary data.</text>
</comment>